<evidence type="ECO:0000313" key="9">
    <source>
        <dbReference type="EMBL" id="CAD9689957.1"/>
    </source>
</evidence>
<dbReference type="InterPro" id="IPR050162">
    <property type="entry name" value="MsrA_MetSO_reductase"/>
</dbReference>
<dbReference type="SUPFAM" id="SSF55068">
    <property type="entry name" value="Peptide methionine sulfoxide reductase"/>
    <property type="match status" value="1"/>
</dbReference>
<evidence type="ECO:0000256" key="5">
    <source>
        <dbReference type="ARBA" id="ARBA00030643"/>
    </source>
</evidence>
<dbReference type="Gene3D" id="3.30.1060.10">
    <property type="entry name" value="Peptide methionine sulphoxide reductase MsrA"/>
    <property type="match status" value="1"/>
</dbReference>
<evidence type="ECO:0000256" key="3">
    <source>
        <dbReference type="ARBA" id="ARBA00023002"/>
    </source>
</evidence>
<dbReference type="GO" id="GO:0034599">
    <property type="term" value="P:cellular response to oxidative stress"/>
    <property type="evidence" value="ECO:0007669"/>
    <property type="project" value="TreeGrafter"/>
</dbReference>
<proteinExistence type="inferred from homology"/>
<dbReference type="InterPro" id="IPR036509">
    <property type="entry name" value="Met_Sox_Rdtase_MsrA_sf"/>
</dbReference>
<dbReference type="PANTHER" id="PTHR42799:SF2">
    <property type="entry name" value="MITOCHONDRIAL PEPTIDE METHIONINE SULFOXIDE REDUCTASE"/>
    <property type="match status" value="1"/>
</dbReference>
<dbReference type="InterPro" id="IPR002569">
    <property type="entry name" value="Met_Sox_Rdtase_MsrA_dom"/>
</dbReference>
<comment type="catalytic activity">
    <reaction evidence="6">
        <text>L-methionyl-[protein] + [thioredoxin]-disulfide + H2O = L-methionyl-(S)-S-oxide-[protein] + [thioredoxin]-dithiol</text>
        <dbReference type="Rhea" id="RHEA:14217"/>
        <dbReference type="Rhea" id="RHEA-COMP:10698"/>
        <dbReference type="Rhea" id="RHEA-COMP:10700"/>
        <dbReference type="Rhea" id="RHEA-COMP:12313"/>
        <dbReference type="Rhea" id="RHEA-COMP:12315"/>
        <dbReference type="ChEBI" id="CHEBI:15377"/>
        <dbReference type="ChEBI" id="CHEBI:16044"/>
        <dbReference type="ChEBI" id="CHEBI:29950"/>
        <dbReference type="ChEBI" id="CHEBI:44120"/>
        <dbReference type="ChEBI" id="CHEBI:50058"/>
        <dbReference type="EC" id="1.8.4.11"/>
    </reaction>
</comment>
<evidence type="ECO:0000256" key="6">
    <source>
        <dbReference type="ARBA" id="ARBA00047806"/>
    </source>
</evidence>
<keyword evidence="3" id="KW-0560">Oxidoreductase</keyword>
<dbReference type="HAMAP" id="MF_01401">
    <property type="entry name" value="MsrA"/>
    <property type="match status" value="1"/>
</dbReference>
<comment type="catalytic activity">
    <reaction evidence="7">
        <text>[thioredoxin]-disulfide + L-methionine + H2O = L-methionine (S)-S-oxide + [thioredoxin]-dithiol</text>
        <dbReference type="Rhea" id="RHEA:19993"/>
        <dbReference type="Rhea" id="RHEA-COMP:10698"/>
        <dbReference type="Rhea" id="RHEA-COMP:10700"/>
        <dbReference type="ChEBI" id="CHEBI:15377"/>
        <dbReference type="ChEBI" id="CHEBI:29950"/>
        <dbReference type="ChEBI" id="CHEBI:50058"/>
        <dbReference type="ChEBI" id="CHEBI:57844"/>
        <dbReference type="ChEBI" id="CHEBI:58772"/>
        <dbReference type="EC" id="1.8.4.11"/>
    </reaction>
</comment>
<name>A0A7S2S5C9_9STRA</name>
<gene>
    <name evidence="9" type="ORF">QSP1433_LOCUS10432</name>
</gene>
<evidence type="ECO:0000256" key="2">
    <source>
        <dbReference type="ARBA" id="ARBA00012502"/>
    </source>
</evidence>
<evidence type="ECO:0000256" key="7">
    <source>
        <dbReference type="ARBA" id="ARBA00048782"/>
    </source>
</evidence>
<evidence type="ECO:0000256" key="4">
    <source>
        <dbReference type="ARBA" id="ARBA00030273"/>
    </source>
</evidence>
<organism evidence="9">
    <name type="scientific">Mucochytrium quahogii</name>
    <dbReference type="NCBI Taxonomy" id="96639"/>
    <lineage>
        <taxon>Eukaryota</taxon>
        <taxon>Sar</taxon>
        <taxon>Stramenopiles</taxon>
        <taxon>Bigyra</taxon>
        <taxon>Labyrinthulomycetes</taxon>
        <taxon>Thraustochytrida</taxon>
        <taxon>Thraustochytriidae</taxon>
        <taxon>Mucochytrium</taxon>
    </lineage>
</organism>
<dbReference type="PANTHER" id="PTHR42799">
    <property type="entry name" value="MITOCHONDRIAL PEPTIDE METHIONINE SULFOXIDE REDUCTASE"/>
    <property type="match status" value="1"/>
</dbReference>
<dbReference type="Pfam" id="PF01625">
    <property type="entry name" value="PMSR"/>
    <property type="match status" value="1"/>
</dbReference>
<evidence type="ECO:0000256" key="1">
    <source>
        <dbReference type="ARBA" id="ARBA00005591"/>
    </source>
</evidence>
<dbReference type="EMBL" id="HBHK01016634">
    <property type="protein sequence ID" value="CAD9689957.1"/>
    <property type="molecule type" value="Transcribed_RNA"/>
</dbReference>
<dbReference type="GO" id="GO:0008113">
    <property type="term" value="F:peptide-methionine (S)-S-oxide reductase activity"/>
    <property type="evidence" value="ECO:0007669"/>
    <property type="project" value="UniProtKB-EC"/>
</dbReference>
<protein>
    <recommendedName>
        <fullName evidence="2">peptide-methionine (S)-S-oxide reductase</fullName>
        <ecNumber evidence="2">1.8.4.11</ecNumber>
    </recommendedName>
    <alternativeName>
        <fullName evidence="5">Peptide-methionine (S)-S-oxide reductase</fullName>
    </alternativeName>
    <alternativeName>
        <fullName evidence="4">Protein-methionine-S-oxide reductase</fullName>
    </alternativeName>
</protein>
<sequence length="242" mass="27206">MLLQRLGNVAVLGLCNPAQSVGIGHRAVHGGYQISEWASRQMFTASTIGPKLRELYARAVSEQCDASQADKLEKGTFAAGCFWGVELKFQRIPGVISTQVGYTGGQLDYPTYNDVMTGSTGHAESLMVHFNPKLVSFEELSRVFFESHDPTTPHRQGNDIGSQYRSAIFYHTEEQRRVAESVRDRVDDEIRQLKKSEETRHVVTSIVPFVQWWPAEDYHQQYLEKGGQSAEKGNTETVRCYG</sequence>
<comment type="similarity">
    <text evidence="1">Belongs to the MsrA Met sulfoxide reductase family.</text>
</comment>
<feature type="domain" description="Peptide methionine sulphoxide reductase MsrA" evidence="8">
    <location>
        <begin position="76"/>
        <end position="227"/>
    </location>
</feature>
<accession>A0A7S2S5C9</accession>
<evidence type="ECO:0000259" key="8">
    <source>
        <dbReference type="Pfam" id="PF01625"/>
    </source>
</evidence>
<reference evidence="9" key="1">
    <citation type="submission" date="2021-01" db="EMBL/GenBank/DDBJ databases">
        <authorList>
            <person name="Corre E."/>
            <person name="Pelletier E."/>
            <person name="Niang G."/>
            <person name="Scheremetjew M."/>
            <person name="Finn R."/>
            <person name="Kale V."/>
            <person name="Holt S."/>
            <person name="Cochrane G."/>
            <person name="Meng A."/>
            <person name="Brown T."/>
            <person name="Cohen L."/>
        </authorList>
    </citation>
    <scope>NUCLEOTIDE SEQUENCE</scope>
    <source>
        <strain evidence="9">NY070348D</strain>
    </source>
</reference>
<dbReference type="AlphaFoldDB" id="A0A7S2S5C9"/>
<dbReference type="NCBIfam" id="TIGR00401">
    <property type="entry name" value="msrA"/>
    <property type="match status" value="1"/>
</dbReference>
<dbReference type="GO" id="GO:0005737">
    <property type="term" value="C:cytoplasm"/>
    <property type="evidence" value="ECO:0007669"/>
    <property type="project" value="TreeGrafter"/>
</dbReference>
<dbReference type="EC" id="1.8.4.11" evidence="2"/>